<evidence type="ECO:0000256" key="6">
    <source>
        <dbReference type="ARBA" id="ARBA00022807"/>
    </source>
</evidence>
<dbReference type="PANTHER" id="PTHR24006">
    <property type="entry name" value="UBIQUITIN CARBOXYL-TERMINAL HYDROLASE"/>
    <property type="match status" value="1"/>
</dbReference>
<evidence type="ECO:0000256" key="5">
    <source>
        <dbReference type="ARBA" id="ARBA00022801"/>
    </source>
</evidence>
<dbReference type="PROSITE" id="PS50235">
    <property type="entry name" value="USP_3"/>
    <property type="match status" value="1"/>
</dbReference>
<keyword evidence="4 7" id="KW-0833">Ubl conjugation pathway</keyword>
<evidence type="ECO:0000256" key="2">
    <source>
        <dbReference type="ARBA" id="ARBA00009085"/>
    </source>
</evidence>
<sequence>MPPLAAAAPPPAAPAAAAASGRMAPGAAFKVNAKSAVALVKERRIEFVRARNQRAIVKIDEASGKVVDPSRSKKGADVVVEKEVIERLLSWRHSRKIGPGLANLGNTCYLNSVLQCLSYTPCFSQYLLEKATIAAFGASGAAPAPKFMGKHHHQNNKGMVSQSFCGVRVMSRLQQSVHASGGAAPVRVLQPKELVMNIRHLSKSFRIGRQEDSHEFFRLLLDSMQRSCLRKAHIKQESHPAAATTFVHRVFGGKLKNTLKCAKCPYVSERQDDFFDLSLEIDHGISSVKGAIKHFTATETLDASNAWKCSSCNQLSRAEKGLTIDVCPNVLVLQLKRFDGMFGKIKKHIAFDTTLDLSVGMSKSSEDRQRSRNRYELHAVLVHAGFSTNCGHYYAFVKGPSGQWYEMNDECVRWVSVDTVLQQKAYMLFYSRVLPPSERPPPEPKPEKQAAAEPKAEPTSSSSNGATAVAVKPSVSESAKTEELSMGGFLASLRTDLSANGTQDADESDHGEREEIRLPVAKRTVVTYKVALPKRTLKRRLVPAFAGAIGKLARFRPVMWRATPLLGMTTSNSEDAGDESVPKTEKKAVSAPAPTSVAARESAAPARGVPINPRALRAFGETNSALYGRAVGHWDGEENGEAANGSALESELLAQHDRVLKNMKDEDWKHRRAQRKSSWDETLDMGKTKKLKKRKEFVANEGVTNAFQLALAHKKQRK</sequence>
<accession>A0AAD5LJ76</accession>
<dbReference type="AlphaFoldDB" id="A0AAD5LJ76"/>
<dbReference type="EC" id="3.4.19.12" evidence="7"/>
<keyword evidence="3 7" id="KW-0645">Protease</keyword>
<protein>
    <recommendedName>
        <fullName evidence="7">Ubiquitin carboxyl-terminal hydrolase</fullName>
        <ecNumber evidence="7">3.4.19.12</ecNumber>
    </recommendedName>
</protein>
<dbReference type="PROSITE" id="PS00973">
    <property type="entry name" value="USP_2"/>
    <property type="match status" value="1"/>
</dbReference>
<dbReference type="InterPro" id="IPR028889">
    <property type="entry name" value="USP"/>
</dbReference>
<dbReference type="InterPro" id="IPR038765">
    <property type="entry name" value="Papain-like_cys_pep_sf"/>
</dbReference>
<comment type="similarity">
    <text evidence="2 7">Belongs to the peptidase C19 family.</text>
</comment>
<keyword evidence="6 7" id="KW-0788">Thiol protease</keyword>
<dbReference type="EMBL" id="JAKCXM010000166">
    <property type="protein sequence ID" value="KAJ0399982.1"/>
    <property type="molecule type" value="Genomic_DNA"/>
</dbReference>
<dbReference type="GO" id="GO:0006508">
    <property type="term" value="P:proteolysis"/>
    <property type="evidence" value="ECO:0007669"/>
    <property type="project" value="UniProtKB-KW"/>
</dbReference>
<dbReference type="GO" id="GO:0016579">
    <property type="term" value="P:protein deubiquitination"/>
    <property type="evidence" value="ECO:0007669"/>
    <property type="project" value="InterPro"/>
</dbReference>
<dbReference type="GO" id="GO:0004843">
    <property type="term" value="F:cysteine-type deubiquitinase activity"/>
    <property type="evidence" value="ECO:0007669"/>
    <property type="project" value="UniProtKB-UniRule"/>
</dbReference>
<dbReference type="PANTHER" id="PTHR24006:SF758">
    <property type="entry name" value="UBIQUITIN CARBOXYL-TERMINAL HYDROLASE 36"/>
    <property type="match status" value="1"/>
</dbReference>
<feature type="compositionally biased region" description="Low complexity" evidence="8">
    <location>
        <begin position="589"/>
        <end position="599"/>
    </location>
</feature>
<reference evidence="10" key="1">
    <citation type="submission" date="2021-12" db="EMBL/GenBank/DDBJ databases">
        <title>Prjna785345.</title>
        <authorList>
            <person name="Rujirawat T."/>
            <person name="Krajaejun T."/>
        </authorList>
    </citation>
    <scope>NUCLEOTIDE SEQUENCE</scope>
    <source>
        <strain evidence="10">Pi057C3</strain>
    </source>
</reference>
<feature type="region of interest" description="Disordered" evidence="8">
    <location>
        <begin position="437"/>
        <end position="479"/>
    </location>
</feature>
<evidence type="ECO:0000313" key="11">
    <source>
        <dbReference type="Proteomes" id="UP001209570"/>
    </source>
</evidence>
<comment type="caution">
    <text evidence="10">The sequence shown here is derived from an EMBL/GenBank/DDBJ whole genome shotgun (WGS) entry which is preliminary data.</text>
</comment>
<evidence type="ECO:0000313" key="10">
    <source>
        <dbReference type="EMBL" id="KAJ0399982.1"/>
    </source>
</evidence>
<organism evidence="10 11">
    <name type="scientific">Pythium insidiosum</name>
    <name type="common">Pythiosis disease agent</name>
    <dbReference type="NCBI Taxonomy" id="114742"/>
    <lineage>
        <taxon>Eukaryota</taxon>
        <taxon>Sar</taxon>
        <taxon>Stramenopiles</taxon>
        <taxon>Oomycota</taxon>
        <taxon>Peronosporomycetes</taxon>
        <taxon>Pythiales</taxon>
        <taxon>Pythiaceae</taxon>
        <taxon>Pythium</taxon>
    </lineage>
</organism>
<dbReference type="InterPro" id="IPR050164">
    <property type="entry name" value="Peptidase_C19"/>
</dbReference>
<keyword evidence="11" id="KW-1185">Reference proteome</keyword>
<evidence type="ECO:0000256" key="7">
    <source>
        <dbReference type="RuleBase" id="RU366025"/>
    </source>
</evidence>
<dbReference type="PROSITE" id="PS00972">
    <property type="entry name" value="USP_1"/>
    <property type="match status" value="1"/>
</dbReference>
<dbReference type="SUPFAM" id="SSF54001">
    <property type="entry name" value="Cysteine proteinases"/>
    <property type="match status" value="1"/>
</dbReference>
<feature type="domain" description="USP" evidence="9">
    <location>
        <begin position="99"/>
        <end position="433"/>
    </location>
</feature>
<proteinExistence type="inferred from homology"/>
<dbReference type="Pfam" id="PF00443">
    <property type="entry name" value="UCH"/>
    <property type="match status" value="1"/>
</dbReference>
<evidence type="ECO:0000256" key="1">
    <source>
        <dbReference type="ARBA" id="ARBA00000707"/>
    </source>
</evidence>
<name>A0AAD5LJ76_PYTIN</name>
<keyword evidence="5 7" id="KW-0378">Hydrolase</keyword>
<dbReference type="GO" id="GO:0005829">
    <property type="term" value="C:cytosol"/>
    <property type="evidence" value="ECO:0007669"/>
    <property type="project" value="TreeGrafter"/>
</dbReference>
<dbReference type="Proteomes" id="UP001209570">
    <property type="component" value="Unassembled WGS sequence"/>
</dbReference>
<feature type="compositionally biased region" description="Basic and acidic residues" evidence="8">
    <location>
        <begin position="440"/>
        <end position="456"/>
    </location>
</feature>
<dbReference type="InterPro" id="IPR018200">
    <property type="entry name" value="USP_CS"/>
</dbReference>
<evidence type="ECO:0000256" key="4">
    <source>
        <dbReference type="ARBA" id="ARBA00022786"/>
    </source>
</evidence>
<dbReference type="InterPro" id="IPR001394">
    <property type="entry name" value="Peptidase_C19_UCH"/>
</dbReference>
<gene>
    <name evidence="10" type="ORF">P43SY_006235</name>
</gene>
<dbReference type="Gene3D" id="3.90.70.10">
    <property type="entry name" value="Cysteine proteinases"/>
    <property type="match status" value="1"/>
</dbReference>
<evidence type="ECO:0000256" key="8">
    <source>
        <dbReference type="SAM" id="MobiDB-lite"/>
    </source>
</evidence>
<evidence type="ECO:0000256" key="3">
    <source>
        <dbReference type="ARBA" id="ARBA00022670"/>
    </source>
</evidence>
<evidence type="ECO:0000259" key="9">
    <source>
        <dbReference type="PROSITE" id="PS50235"/>
    </source>
</evidence>
<dbReference type="GO" id="GO:0005634">
    <property type="term" value="C:nucleus"/>
    <property type="evidence" value="ECO:0007669"/>
    <property type="project" value="TreeGrafter"/>
</dbReference>
<feature type="region of interest" description="Disordered" evidence="8">
    <location>
        <begin position="570"/>
        <end position="605"/>
    </location>
</feature>
<comment type="catalytic activity">
    <reaction evidence="1 7">
        <text>Thiol-dependent hydrolysis of ester, thioester, amide, peptide and isopeptide bonds formed by the C-terminal Gly of ubiquitin (a 76-residue protein attached to proteins as an intracellular targeting signal).</text>
        <dbReference type="EC" id="3.4.19.12"/>
    </reaction>
</comment>